<keyword evidence="3" id="KW-1185">Reference proteome</keyword>
<gene>
    <name evidence="2" type="ORF">TTHERM_002653498</name>
</gene>
<dbReference type="SUPFAM" id="SSF69765">
    <property type="entry name" value="IpsF-like"/>
    <property type="match status" value="1"/>
</dbReference>
<dbReference type="Gene3D" id="3.30.1330.50">
    <property type="entry name" value="2-C-methyl-D-erythritol 2,4-cyclodiphosphate synthase"/>
    <property type="match status" value="1"/>
</dbReference>
<dbReference type="AlphaFoldDB" id="W7XLU4"/>
<reference evidence="3" key="1">
    <citation type="journal article" date="2006" name="PLoS Biol.">
        <title>Macronuclear genome sequence of the ciliate Tetrahymena thermophila, a model eukaryote.</title>
        <authorList>
            <person name="Eisen J.A."/>
            <person name="Coyne R.S."/>
            <person name="Wu M."/>
            <person name="Wu D."/>
            <person name="Thiagarajan M."/>
            <person name="Wortman J.R."/>
            <person name="Badger J.H."/>
            <person name="Ren Q."/>
            <person name="Amedeo P."/>
            <person name="Jones K.M."/>
            <person name="Tallon L.J."/>
            <person name="Delcher A.L."/>
            <person name="Salzberg S.L."/>
            <person name="Silva J.C."/>
            <person name="Haas B.J."/>
            <person name="Majoros W.H."/>
            <person name="Farzad M."/>
            <person name="Carlton J.M."/>
            <person name="Smith R.K. Jr."/>
            <person name="Garg J."/>
            <person name="Pearlman R.E."/>
            <person name="Karrer K.M."/>
            <person name="Sun L."/>
            <person name="Manning G."/>
            <person name="Elde N.C."/>
            <person name="Turkewitz A.P."/>
            <person name="Asai D.J."/>
            <person name="Wilkes D.E."/>
            <person name="Wang Y."/>
            <person name="Cai H."/>
            <person name="Collins K."/>
            <person name="Stewart B.A."/>
            <person name="Lee S.R."/>
            <person name="Wilamowska K."/>
            <person name="Weinberg Z."/>
            <person name="Ruzzo W.L."/>
            <person name="Wloga D."/>
            <person name="Gaertig J."/>
            <person name="Frankel J."/>
            <person name="Tsao C.-C."/>
            <person name="Gorovsky M.A."/>
            <person name="Keeling P.J."/>
            <person name="Waller R.F."/>
            <person name="Patron N.J."/>
            <person name="Cherry J.M."/>
            <person name="Stover N.A."/>
            <person name="Krieger C.J."/>
            <person name="del Toro C."/>
            <person name="Ryder H.F."/>
            <person name="Williamson S.C."/>
            <person name="Barbeau R.A."/>
            <person name="Hamilton E.P."/>
            <person name="Orias E."/>
        </authorList>
    </citation>
    <scope>NUCLEOTIDE SEQUENCE [LARGE SCALE GENOMIC DNA]</scope>
    <source>
        <strain evidence="3">SB210</strain>
    </source>
</reference>
<accession>W7XLU4</accession>
<dbReference type="Pfam" id="PF02542">
    <property type="entry name" value="YgbB"/>
    <property type="match status" value="1"/>
</dbReference>
<dbReference type="InParanoid" id="W7XLU4"/>
<dbReference type="GO" id="GO:0016114">
    <property type="term" value="P:terpenoid biosynthetic process"/>
    <property type="evidence" value="ECO:0007669"/>
    <property type="project" value="InterPro"/>
</dbReference>
<dbReference type="OrthoDB" id="2015434at2759"/>
<dbReference type="InterPro" id="IPR003526">
    <property type="entry name" value="MECDP_synthase"/>
</dbReference>
<name>W7XLU4_TETTS</name>
<feature type="domain" description="2-C-methyl-D-erythritol 2,4-cyclodiphosphate synthase" evidence="1">
    <location>
        <begin position="2"/>
        <end position="69"/>
    </location>
</feature>
<dbReference type="GeneID" id="24442718"/>
<dbReference type="RefSeq" id="XP_012650571.1">
    <property type="nucleotide sequence ID" value="XM_012795117.1"/>
</dbReference>
<dbReference type="PANTHER" id="PTHR43181">
    <property type="entry name" value="2-C-METHYL-D-ERYTHRITOL 2,4-CYCLODIPHOSPHATE SYNTHASE, CHLOROPLASTIC"/>
    <property type="match status" value="1"/>
</dbReference>
<dbReference type="PANTHER" id="PTHR43181:SF1">
    <property type="entry name" value="2-C-METHYL-D-ERYTHRITOL 2,4-CYCLODIPHOSPHATE SYNTHASE, CHLOROPLASTIC"/>
    <property type="match status" value="1"/>
</dbReference>
<organism evidence="2 3">
    <name type="scientific">Tetrahymena thermophila (strain SB210)</name>
    <dbReference type="NCBI Taxonomy" id="312017"/>
    <lineage>
        <taxon>Eukaryota</taxon>
        <taxon>Sar</taxon>
        <taxon>Alveolata</taxon>
        <taxon>Ciliophora</taxon>
        <taxon>Intramacronucleata</taxon>
        <taxon>Oligohymenophorea</taxon>
        <taxon>Hymenostomatida</taxon>
        <taxon>Tetrahymenina</taxon>
        <taxon>Tetrahymenidae</taxon>
        <taxon>Tetrahymena</taxon>
    </lineage>
</organism>
<dbReference type="InterPro" id="IPR036571">
    <property type="entry name" value="MECDP_synthase_sf"/>
</dbReference>
<dbReference type="STRING" id="312017.W7XLU4"/>
<dbReference type="EMBL" id="GG663361">
    <property type="protein sequence ID" value="EWS76894.1"/>
    <property type="molecule type" value="Genomic_DNA"/>
</dbReference>
<proteinExistence type="predicted"/>
<dbReference type="GO" id="GO:0008685">
    <property type="term" value="F:2-C-methyl-D-erythritol 2,4-cyclodiphosphate synthase activity"/>
    <property type="evidence" value="ECO:0007669"/>
    <property type="project" value="InterPro"/>
</dbReference>
<dbReference type="Proteomes" id="UP000009168">
    <property type="component" value="Unassembled WGS sequence"/>
</dbReference>
<evidence type="ECO:0000313" key="2">
    <source>
        <dbReference type="EMBL" id="EWS76894.1"/>
    </source>
</evidence>
<evidence type="ECO:0000313" key="3">
    <source>
        <dbReference type="Proteomes" id="UP000009168"/>
    </source>
</evidence>
<sequence length="97" mass="10928">MMEKDQIKIINIDAVIIAQAPKMADYIVQMEQNISNTLKIESDRISVKATTEDKLGFTGNQQGIASKALFAFVKRKSLINSNRKLTLNSKKIARFQI</sequence>
<evidence type="ECO:0000259" key="1">
    <source>
        <dbReference type="Pfam" id="PF02542"/>
    </source>
</evidence>
<dbReference type="KEGG" id="tet:TTHERM_002653498"/>
<protein>
    <submittedName>
        <fullName evidence="2">YgbB family protein</fullName>
    </submittedName>
</protein>